<evidence type="ECO:0000313" key="2">
    <source>
        <dbReference type="EMBL" id="MED6171475.1"/>
    </source>
</evidence>
<dbReference type="PANTHER" id="PTHR47123">
    <property type="entry name" value="F-BOX PROTEIN SKIP23"/>
    <property type="match status" value="1"/>
</dbReference>
<sequence>MASVNEDDSKKKKKESSVEWLALPKELWPLIWKGLTTTVDLLHFRSTCSTWHSSTPSSLTTPASIAPIFPLLPPPPTHNTKITLFQTNLYRIHHPSSSSSKSWIILLSHTHSFPLRIFDPFTNSPLSHSHTNPPPFTSPSLLNLLNFNLFEILESYSLHPDTLPNQDPFQLLLLQPFQPFIPLPETPKAIIFPTLTSDVDSRKIFALYSDGKLHVLKIGDDTWTILDNPNCFDDMIVHNGQLYVVDKVGTISWVDSKTLKLVQFSPMLCGLGKKKRLVECGGWLHVVDLYIEGEPENPRGMYWEVVDVKVHRLDEEWGRWLDVKDLGDHAFVLGNILVCIESKILLTTELHKRMIDTPTVFKAIAFGINSISSSGSTYFTVTSCSSHELVSSHYY</sequence>
<protein>
    <recommendedName>
        <fullName evidence="1">KIB1-4 beta-propeller domain-containing protein</fullName>
    </recommendedName>
</protein>
<name>A0ABU6VFI8_9FABA</name>
<dbReference type="Pfam" id="PF03478">
    <property type="entry name" value="Beta-prop_KIB1-4"/>
    <property type="match status" value="1"/>
</dbReference>
<accession>A0ABU6VFI8</accession>
<dbReference type="PANTHER" id="PTHR47123:SF28">
    <property type="entry name" value="F-BOX DOMAIN-CONTAINING PROTEIN"/>
    <property type="match status" value="1"/>
</dbReference>
<feature type="domain" description="KIB1-4 beta-propeller" evidence="1">
    <location>
        <begin position="87"/>
        <end position="335"/>
    </location>
</feature>
<dbReference type="InterPro" id="IPR051304">
    <property type="entry name" value="SCF_F-box_domain"/>
</dbReference>
<reference evidence="2 3" key="1">
    <citation type="journal article" date="2023" name="Plants (Basel)">
        <title>Bridging the Gap: Combining Genomics and Transcriptomics Approaches to Understand Stylosanthes scabra, an Orphan Legume from the Brazilian Caatinga.</title>
        <authorList>
            <person name="Ferreira-Neto J.R.C."/>
            <person name="da Silva M.D."/>
            <person name="Binneck E."/>
            <person name="de Melo N.F."/>
            <person name="da Silva R.H."/>
            <person name="de Melo A.L.T.M."/>
            <person name="Pandolfi V."/>
            <person name="Bustamante F.O."/>
            <person name="Brasileiro-Vidal A.C."/>
            <person name="Benko-Iseppon A.M."/>
        </authorList>
    </citation>
    <scope>NUCLEOTIDE SEQUENCE [LARGE SCALE GENOMIC DNA]</scope>
    <source>
        <tissue evidence="2">Leaves</tissue>
    </source>
</reference>
<dbReference type="Proteomes" id="UP001341840">
    <property type="component" value="Unassembled WGS sequence"/>
</dbReference>
<gene>
    <name evidence="2" type="ORF">PIB30_041061</name>
</gene>
<dbReference type="EMBL" id="JASCZI010151260">
    <property type="protein sequence ID" value="MED6171475.1"/>
    <property type="molecule type" value="Genomic_DNA"/>
</dbReference>
<keyword evidence="3" id="KW-1185">Reference proteome</keyword>
<dbReference type="InterPro" id="IPR005174">
    <property type="entry name" value="KIB1-4_b-propeller"/>
</dbReference>
<organism evidence="2 3">
    <name type="scientific">Stylosanthes scabra</name>
    <dbReference type="NCBI Taxonomy" id="79078"/>
    <lineage>
        <taxon>Eukaryota</taxon>
        <taxon>Viridiplantae</taxon>
        <taxon>Streptophyta</taxon>
        <taxon>Embryophyta</taxon>
        <taxon>Tracheophyta</taxon>
        <taxon>Spermatophyta</taxon>
        <taxon>Magnoliopsida</taxon>
        <taxon>eudicotyledons</taxon>
        <taxon>Gunneridae</taxon>
        <taxon>Pentapetalae</taxon>
        <taxon>rosids</taxon>
        <taxon>fabids</taxon>
        <taxon>Fabales</taxon>
        <taxon>Fabaceae</taxon>
        <taxon>Papilionoideae</taxon>
        <taxon>50 kb inversion clade</taxon>
        <taxon>dalbergioids sensu lato</taxon>
        <taxon>Dalbergieae</taxon>
        <taxon>Pterocarpus clade</taxon>
        <taxon>Stylosanthes</taxon>
    </lineage>
</organism>
<proteinExistence type="predicted"/>
<comment type="caution">
    <text evidence="2">The sequence shown here is derived from an EMBL/GenBank/DDBJ whole genome shotgun (WGS) entry which is preliminary data.</text>
</comment>
<evidence type="ECO:0000259" key="1">
    <source>
        <dbReference type="Pfam" id="PF03478"/>
    </source>
</evidence>
<evidence type="ECO:0000313" key="3">
    <source>
        <dbReference type="Proteomes" id="UP001341840"/>
    </source>
</evidence>